<dbReference type="Gene3D" id="2.60.120.620">
    <property type="entry name" value="q2cbj1_9rhob like domain"/>
    <property type="match status" value="1"/>
</dbReference>
<dbReference type="EMBL" id="CP033219">
    <property type="protein sequence ID" value="AZV78755.1"/>
    <property type="molecule type" value="Genomic_DNA"/>
</dbReference>
<reference evidence="2 3" key="1">
    <citation type="submission" date="2018-10" db="EMBL/GenBank/DDBJ databases">
        <title>Parasedimentitalea marina sp. nov., a psychrophilic bacterium isolated from deep seawater of the New Britain Trench.</title>
        <authorList>
            <person name="Cao J."/>
        </authorList>
    </citation>
    <scope>NUCLEOTIDE SEQUENCE [LARGE SCALE GENOMIC DNA]</scope>
    <source>
        <strain evidence="2 3">W43</strain>
    </source>
</reference>
<dbReference type="GO" id="GO:0016706">
    <property type="term" value="F:2-oxoglutarate-dependent dioxygenase activity"/>
    <property type="evidence" value="ECO:0007669"/>
    <property type="project" value="UniProtKB-ARBA"/>
</dbReference>
<dbReference type="OrthoDB" id="547161at2"/>
<dbReference type="SUPFAM" id="SSF51197">
    <property type="entry name" value="Clavaminate synthase-like"/>
    <property type="match status" value="1"/>
</dbReference>
<accession>A0A3T0N410</accession>
<evidence type="ECO:0000256" key="1">
    <source>
        <dbReference type="ARBA" id="ARBA00001954"/>
    </source>
</evidence>
<name>A0A3T0N410_9RHOB</name>
<dbReference type="InterPro" id="IPR008775">
    <property type="entry name" value="Phytyl_CoA_dOase-like"/>
</dbReference>
<evidence type="ECO:0008006" key="4">
    <source>
        <dbReference type="Google" id="ProtNLM"/>
    </source>
</evidence>
<sequence>MSISKGIAMFFKNPLEKYASSLSSNFLRAINGPYFCKSLREISKARYEDIATQPENEVYLVGKRSDREDEMLNATLTEDQLFYRQNGYVIKRNFIPHDLIAEYLELRKKLNLGDAGFGTPVSYVEHPEIRRIALFPELVKLFRDLHGMDMGLLVTHTRHRSTERGWHPDGYLDAAEALPRAGVWFALDDIDPRSGPFEYIAGSHRWKMVNNQMLNTFLKPEYRWPQAHFGAQKGELTWGGIVEAIIDPIVMKKIEQENLKVESFCPTKGDVLIWHGRLIHRGAVPEVRGLSRPSIIGQYVPLHEKGRGMFMRNPEGGFFLVRPSLHDAVKF</sequence>
<evidence type="ECO:0000313" key="3">
    <source>
        <dbReference type="Proteomes" id="UP000283063"/>
    </source>
</evidence>
<organism evidence="2 3">
    <name type="scientific">Parasedimentitalea marina</name>
    <dbReference type="NCBI Taxonomy" id="2483033"/>
    <lineage>
        <taxon>Bacteria</taxon>
        <taxon>Pseudomonadati</taxon>
        <taxon>Pseudomonadota</taxon>
        <taxon>Alphaproteobacteria</taxon>
        <taxon>Rhodobacterales</taxon>
        <taxon>Paracoccaceae</taxon>
        <taxon>Parasedimentitalea</taxon>
    </lineage>
</organism>
<dbReference type="KEGG" id="sedi:EBB79_13310"/>
<dbReference type="GO" id="GO:0005506">
    <property type="term" value="F:iron ion binding"/>
    <property type="evidence" value="ECO:0007669"/>
    <property type="project" value="UniProtKB-ARBA"/>
</dbReference>
<dbReference type="Pfam" id="PF05721">
    <property type="entry name" value="PhyH"/>
    <property type="match status" value="1"/>
</dbReference>
<protein>
    <recommendedName>
        <fullName evidence="4">Phytanoyl-CoA dioxygenase</fullName>
    </recommendedName>
</protein>
<comment type="cofactor">
    <cofactor evidence="1">
        <name>Fe(2+)</name>
        <dbReference type="ChEBI" id="CHEBI:29033"/>
    </cofactor>
</comment>
<keyword evidence="3" id="KW-1185">Reference proteome</keyword>
<dbReference type="PANTHER" id="PTHR20883:SF48">
    <property type="entry name" value="ECTOINE DIOXYGENASE"/>
    <property type="match status" value="1"/>
</dbReference>
<dbReference type="PANTHER" id="PTHR20883">
    <property type="entry name" value="PHYTANOYL-COA DIOXYGENASE DOMAIN CONTAINING 1"/>
    <property type="match status" value="1"/>
</dbReference>
<proteinExistence type="predicted"/>
<evidence type="ECO:0000313" key="2">
    <source>
        <dbReference type="EMBL" id="AZV78755.1"/>
    </source>
</evidence>
<dbReference type="Proteomes" id="UP000283063">
    <property type="component" value="Chromosome"/>
</dbReference>
<gene>
    <name evidence="2" type="ORF">EBB79_13310</name>
</gene>
<dbReference type="AlphaFoldDB" id="A0A3T0N410"/>